<dbReference type="Proteomes" id="UP000005237">
    <property type="component" value="Unassembled WGS sequence"/>
</dbReference>
<keyword evidence="3" id="KW-1185">Reference proteome</keyword>
<name>A0A8R1ESN5_CAEJA</name>
<keyword evidence="1" id="KW-0472">Membrane</keyword>
<dbReference type="AlphaFoldDB" id="A0A8R1ESN5"/>
<proteinExistence type="predicted"/>
<evidence type="ECO:0000313" key="2">
    <source>
        <dbReference type="EnsemblMetazoa" id="CJA39609.1"/>
    </source>
</evidence>
<reference evidence="2" key="2">
    <citation type="submission" date="2022-06" db="UniProtKB">
        <authorList>
            <consortium name="EnsemblMetazoa"/>
        </authorList>
    </citation>
    <scope>IDENTIFICATION</scope>
    <source>
        <strain evidence="2">DF5081</strain>
    </source>
</reference>
<keyword evidence="1" id="KW-1133">Transmembrane helix</keyword>
<evidence type="ECO:0000313" key="3">
    <source>
        <dbReference type="Proteomes" id="UP000005237"/>
    </source>
</evidence>
<accession>A0A8R1ESN5</accession>
<sequence length="72" mass="7899">MCASLCWSHSLASACLSLLKEGEGDEQREDTDPKVTGLGHHCQLFDMADRLFRLSLFIVIVIIITALSAFSS</sequence>
<feature type="transmembrane region" description="Helical" evidence="1">
    <location>
        <begin position="51"/>
        <end position="70"/>
    </location>
</feature>
<evidence type="ECO:0000256" key="1">
    <source>
        <dbReference type="SAM" id="Phobius"/>
    </source>
</evidence>
<reference evidence="3" key="1">
    <citation type="submission" date="2010-08" db="EMBL/GenBank/DDBJ databases">
        <authorList>
            <consortium name="Caenorhabditis japonica Sequencing Consortium"/>
            <person name="Wilson R.K."/>
        </authorList>
    </citation>
    <scope>NUCLEOTIDE SEQUENCE [LARGE SCALE GENOMIC DNA]</scope>
    <source>
        <strain evidence="3">DF5081</strain>
    </source>
</reference>
<protein>
    <submittedName>
        <fullName evidence="2">Uncharacterized protein</fullName>
    </submittedName>
</protein>
<keyword evidence="1" id="KW-0812">Transmembrane</keyword>
<dbReference type="EnsemblMetazoa" id="CJA39609.1">
    <property type="protein sequence ID" value="CJA39609.1"/>
    <property type="gene ID" value="WBGene00215456"/>
</dbReference>
<organism evidence="2 3">
    <name type="scientific">Caenorhabditis japonica</name>
    <dbReference type="NCBI Taxonomy" id="281687"/>
    <lineage>
        <taxon>Eukaryota</taxon>
        <taxon>Metazoa</taxon>
        <taxon>Ecdysozoa</taxon>
        <taxon>Nematoda</taxon>
        <taxon>Chromadorea</taxon>
        <taxon>Rhabditida</taxon>
        <taxon>Rhabditina</taxon>
        <taxon>Rhabditomorpha</taxon>
        <taxon>Rhabditoidea</taxon>
        <taxon>Rhabditidae</taxon>
        <taxon>Peloderinae</taxon>
        <taxon>Caenorhabditis</taxon>
    </lineage>
</organism>